<evidence type="ECO:0000313" key="2">
    <source>
        <dbReference type="EMBL" id="SAL96929.1"/>
    </source>
</evidence>
<proteinExistence type="predicted"/>
<protein>
    <submittedName>
        <fullName evidence="2">Uncharacterized protein</fullName>
    </submittedName>
</protein>
<name>A0A168LJL7_ABSGL</name>
<dbReference type="Proteomes" id="UP000078561">
    <property type="component" value="Unassembled WGS sequence"/>
</dbReference>
<sequence length="152" mass="16956">MGTRPGSNHPGRVNIPNQADIINIDSSDSEGADAGADADVTEEGAAEEGPHADREDDNDRELLTMEVSLQVQLSRKREADRRLEEITALIEEINGEYAQQVETKASLLPNAQAEVFRNARSVDGYLEAVTKFRRRRTMPRTYGDFNPYTHNL</sequence>
<organism evidence="2">
    <name type="scientific">Absidia glauca</name>
    <name type="common">Pin mould</name>
    <dbReference type="NCBI Taxonomy" id="4829"/>
    <lineage>
        <taxon>Eukaryota</taxon>
        <taxon>Fungi</taxon>
        <taxon>Fungi incertae sedis</taxon>
        <taxon>Mucoromycota</taxon>
        <taxon>Mucoromycotina</taxon>
        <taxon>Mucoromycetes</taxon>
        <taxon>Mucorales</taxon>
        <taxon>Cunninghamellaceae</taxon>
        <taxon>Absidia</taxon>
    </lineage>
</organism>
<dbReference type="AlphaFoldDB" id="A0A168LJL7"/>
<feature type="region of interest" description="Disordered" evidence="1">
    <location>
        <begin position="1"/>
        <end position="61"/>
    </location>
</feature>
<keyword evidence="3" id="KW-1185">Reference proteome</keyword>
<evidence type="ECO:0000256" key="1">
    <source>
        <dbReference type="SAM" id="MobiDB-lite"/>
    </source>
</evidence>
<dbReference type="EMBL" id="LT551475">
    <property type="protein sequence ID" value="SAL96929.1"/>
    <property type="molecule type" value="Genomic_DNA"/>
</dbReference>
<accession>A0A168LJL7</accession>
<reference evidence="2" key="1">
    <citation type="submission" date="2016-04" db="EMBL/GenBank/DDBJ databases">
        <authorList>
            <person name="Evans L.H."/>
            <person name="Alamgir A."/>
            <person name="Owens N."/>
            <person name="Weber N.D."/>
            <person name="Virtaneva K."/>
            <person name="Barbian K."/>
            <person name="Babar A."/>
            <person name="Rosenke K."/>
        </authorList>
    </citation>
    <scope>NUCLEOTIDE SEQUENCE [LARGE SCALE GENOMIC DNA]</scope>
    <source>
        <strain evidence="2">CBS 101.48</strain>
    </source>
</reference>
<gene>
    <name evidence="2" type="primary">ABSGL_02382.1 scaffold 3395</name>
</gene>
<evidence type="ECO:0000313" key="3">
    <source>
        <dbReference type="Proteomes" id="UP000078561"/>
    </source>
</evidence>
<dbReference type="InParanoid" id="A0A168LJL7"/>